<feature type="transmembrane region" description="Helical" evidence="7">
    <location>
        <begin position="163"/>
        <end position="182"/>
    </location>
</feature>
<reference evidence="9 10" key="1">
    <citation type="submission" date="2021-04" db="EMBL/GenBank/DDBJ databases">
        <authorList>
            <person name="Pira H."/>
            <person name="Risdian C."/>
            <person name="Wink J."/>
        </authorList>
    </citation>
    <scope>NUCLEOTIDE SEQUENCE [LARGE SCALE GENOMIC DNA]</scope>
    <source>
        <strain evidence="9 10">WH53</strain>
    </source>
</reference>
<proteinExistence type="inferred from homology"/>
<sequence length="688" mass="79069">MNELPALRQELQIQTGPATAQGLPSWTLYDPVQHKYFRLDETVFTILAQWSTSQTKETLLKKLKHHAINEQQLSSVEQFLDTHQLIKYAKNPPKRKLTWHDALLKLCFFNVSLFQPQNALRAWLPYFNFILSKYFIITWFILTSLGLFLVSHQWDQFTHTFNYLYQPSGWLLLSICLIFLKFCHELGHALMATRFQVPITSIGIAFIVFWPRFFTDTTASWSLASRQQRLAISCAGVMVELIIAGLALFIWSFLPAGSFQTCLTFIITTSIAMTLLVNLNPCLKFDGYYLLADAINIDNLQSKSFALARWQLRHLIFGAHYPEHIHHFHAHRIFLISYAWLTWIVRLVYFLSIIYVVYNFVFKALGIILFIVLTFKLLLMPIFKEIKLWLTHYFPNSSMRRKICISSLLAILLLLFGIPQQWSIKYPAVYVPSESIKLYPVMPAQVNEINIHEGKRIQQGEVLIRFNNPDLNISIESTRVTLAAINEQIRQIMGSKEHLIHYEILLRRKLEAETKLSGLVKSKALLTVHAPFSGKLSWVDPALAKNMWINNNYPYARLSSEKTGQLNAFIHAEDLQLFQPSSAIFYPDSPELTPLAVTVTEVGSVNLRSIDEPLLQSTHGGDIPINQDQQQKNTPVTSIYPLQISLNKSPEYPIMRLKGTIIAESKPVSLAVLAWKRVLSILHREVSI</sequence>
<evidence type="ECO:0000256" key="5">
    <source>
        <dbReference type="ARBA" id="ARBA00022989"/>
    </source>
</evidence>
<feature type="transmembrane region" description="Helical" evidence="7">
    <location>
        <begin position="134"/>
        <end position="151"/>
    </location>
</feature>
<evidence type="ECO:0000256" key="3">
    <source>
        <dbReference type="ARBA" id="ARBA00007931"/>
    </source>
</evidence>
<evidence type="ECO:0000256" key="4">
    <source>
        <dbReference type="ARBA" id="ARBA00022692"/>
    </source>
</evidence>
<comment type="caution">
    <text evidence="9">The sequence shown here is derived from an EMBL/GenBank/DDBJ whole genome shotgun (WGS) entry which is preliminary data.</text>
</comment>
<keyword evidence="5 7" id="KW-1133">Transmembrane helix</keyword>
<dbReference type="InterPro" id="IPR001193">
    <property type="entry name" value="MBTPS2"/>
</dbReference>
<name>A0ABS5ZIH9_9GAMM</name>
<dbReference type="EMBL" id="JAGSOY010000113">
    <property type="protein sequence ID" value="MBU2713871.1"/>
    <property type="molecule type" value="Genomic_DNA"/>
</dbReference>
<feature type="transmembrane region" description="Helical" evidence="7">
    <location>
        <begin position="257"/>
        <end position="279"/>
    </location>
</feature>
<dbReference type="Proteomes" id="UP000690515">
    <property type="component" value="Unassembled WGS sequence"/>
</dbReference>
<feature type="transmembrane region" description="Helical" evidence="7">
    <location>
        <begin position="230"/>
        <end position="251"/>
    </location>
</feature>
<evidence type="ECO:0000313" key="10">
    <source>
        <dbReference type="Proteomes" id="UP000690515"/>
    </source>
</evidence>
<comment type="subcellular location">
    <subcellularLocation>
        <location evidence="2">Endomembrane system</location>
        <topology evidence="2">Multi-pass membrane protein</topology>
    </subcellularLocation>
</comment>
<evidence type="ECO:0000256" key="1">
    <source>
        <dbReference type="ARBA" id="ARBA00001947"/>
    </source>
</evidence>
<feature type="transmembrane region" description="Helical" evidence="7">
    <location>
        <begin position="333"/>
        <end position="358"/>
    </location>
</feature>
<feature type="domain" description="Peptidase M50" evidence="8">
    <location>
        <begin position="174"/>
        <end position="254"/>
    </location>
</feature>
<keyword evidence="4 7" id="KW-0812">Transmembrane</keyword>
<evidence type="ECO:0000256" key="6">
    <source>
        <dbReference type="ARBA" id="ARBA00023136"/>
    </source>
</evidence>
<dbReference type="PANTHER" id="PTHR13325">
    <property type="entry name" value="PROTEASE M50 MEMBRANE-BOUND TRANSCRIPTION FACTOR SITE 2 PROTEASE"/>
    <property type="match status" value="1"/>
</dbReference>
<accession>A0ABS5ZIH9</accession>
<protein>
    <recommendedName>
        <fullName evidence="8">Peptidase M50 domain-containing protein</fullName>
    </recommendedName>
</protein>
<keyword evidence="10" id="KW-1185">Reference proteome</keyword>
<feature type="transmembrane region" description="Helical" evidence="7">
    <location>
        <begin position="188"/>
        <end position="210"/>
    </location>
</feature>
<comment type="cofactor">
    <cofactor evidence="1">
        <name>Zn(2+)</name>
        <dbReference type="ChEBI" id="CHEBI:29105"/>
    </cofactor>
</comment>
<dbReference type="InterPro" id="IPR008915">
    <property type="entry name" value="Peptidase_M50"/>
</dbReference>
<organism evidence="9 10">
    <name type="scientific">Zooshikella harenae</name>
    <dbReference type="NCBI Taxonomy" id="2827238"/>
    <lineage>
        <taxon>Bacteria</taxon>
        <taxon>Pseudomonadati</taxon>
        <taxon>Pseudomonadota</taxon>
        <taxon>Gammaproteobacteria</taxon>
        <taxon>Oceanospirillales</taxon>
        <taxon>Zooshikellaceae</taxon>
        <taxon>Zooshikella</taxon>
    </lineage>
</organism>
<comment type="similarity">
    <text evidence="3">Belongs to the peptidase M50B family.</text>
</comment>
<dbReference type="PANTHER" id="PTHR13325:SF3">
    <property type="entry name" value="MEMBRANE-BOUND TRANSCRIPTION FACTOR SITE-2 PROTEASE"/>
    <property type="match status" value="1"/>
</dbReference>
<evidence type="ECO:0000256" key="7">
    <source>
        <dbReference type="SAM" id="Phobius"/>
    </source>
</evidence>
<dbReference type="RefSeq" id="WP_215822149.1">
    <property type="nucleotide sequence ID" value="NZ_JAGSOY010000113.1"/>
</dbReference>
<feature type="transmembrane region" description="Helical" evidence="7">
    <location>
        <begin position="364"/>
        <end position="383"/>
    </location>
</feature>
<dbReference type="Pfam" id="PF02163">
    <property type="entry name" value="Peptidase_M50"/>
    <property type="match status" value="1"/>
</dbReference>
<gene>
    <name evidence="9" type="ORF">KCG35_22720</name>
</gene>
<evidence type="ECO:0000259" key="8">
    <source>
        <dbReference type="Pfam" id="PF02163"/>
    </source>
</evidence>
<evidence type="ECO:0000256" key="2">
    <source>
        <dbReference type="ARBA" id="ARBA00004127"/>
    </source>
</evidence>
<keyword evidence="6 7" id="KW-0472">Membrane</keyword>
<feature type="transmembrane region" description="Helical" evidence="7">
    <location>
        <begin position="403"/>
        <end position="422"/>
    </location>
</feature>
<evidence type="ECO:0000313" key="9">
    <source>
        <dbReference type="EMBL" id="MBU2713871.1"/>
    </source>
</evidence>